<dbReference type="RefSeq" id="WP_235311078.1">
    <property type="nucleotide sequence ID" value="NZ_JAKGAS010000002.1"/>
</dbReference>
<keyword evidence="3" id="KW-1185">Reference proteome</keyword>
<comment type="caution">
    <text evidence="2">The sequence shown here is derived from an EMBL/GenBank/DDBJ whole genome shotgun (WGS) entry which is preliminary data.</text>
</comment>
<evidence type="ECO:0000313" key="3">
    <source>
        <dbReference type="Proteomes" id="UP001521137"/>
    </source>
</evidence>
<organism evidence="2 3">
    <name type="scientific">Paraglaciecola algarum</name>
    <dbReference type="NCBI Taxonomy" id="3050085"/>
    <lineage>
        <taxon>Bacteria</taxon>
        <taxon>Pseudomonadati</taxon>
        <taxon>Pseudomonadota</taxon>
        <taxon>Gammaproteobacteria</taxon>
        <taxon>Alteromonadales</taxon>
        <taxon>Alteromonadaceae</taxon>
        <taxon>Paraglaciecola</taxon>
    </lineage>
</organism>
<sequence length="709" mass="79901">MTTILDDTTLALYQDIAQNPKVPMTLRVGVAGPRYLSSDDINTATQALSNISTAIAKTLKGYINESPIAKAFYDVANYTQPTLRFTSSLAIGADRLSMSSEVSDSLKNTANCEYAGILPFLLEQCEMGFSDEQRSTEQKQNDWQELNSLANQIKQQDKARLIELDGDISTPESRDQAHYRCAEYLVENIDLLIVITKDKTAIAPLHHKAGTATTMQLAHDAGRPVIEMVLRQDNQSPEIRLHQAKRFGRDEAPEKNTDENLERMLSRIVLFGSLFKLDESRESSNTNAPASITDKQKQLTLISAGLQTHISDKSKLTVTNTKSAEVDFDYQGPIRSEFSITDRLRGGRFFKSFTSLMSNKKQISDNKEEMQKLDECEDFKSDSSANNAKEAHTWFSYFLRADSLAIRYASIHRSTYLLIYLFAAAALITAASAMNFQNSKGLVSVLIGIESVILALIFILYKQDHHNHHRWLQNRCLAEAIRPNIYLSQFGRCFSFFTNRSSDEFMHREVMGHNQSGAQWVCIQAELVNRHIGFGHCRYSQDAIKQSTQFLKSKWLEGQIAYHRSNAASMQSIGKRFTTITHVLFWLTVGALAIKAILFITGNKGLDANDEVAITWLNNLYMFSTLGTAVFPILGTAIFAIRNHSEFDISSQRSLTMRAFFKSIRNAIFVKQGKPSQLLDKELNRLTEVSAKEVSDWLEIYEVKESEPG</sequence>
<feature type="transmembrane region" description="Helical" evidence="1">
    <location>
        <begin position="620"/>
        <end position="641"/>
    </location>
</feature>
<feature type="transmembrane region" description="Helical" evidence="1">
    <location>
        <begin position="417"/>
        <end position="436"/>
    </location>
</feature>
<dbReference type="Proteomes" id="UP001521137">
    <property type="component" value="Unassembled WGS sequence"/>
</dbReference>
<keyword evidence="1" id="KW-0472">Membrane</keyword>
<gene>
    <name evidence="2" type="ORF">L0668_05515</name>
</gene>
<feature type="transmembrane region" description="Helical" evidence="1">
    <location>
        <begin position="442"/>
        <end position="461"/>
    </location>
</feature>
<evidence type="ECO:0000313" key="2">
    <source>
        <dbReference type="EMBL" id="MCF2947557.1"/>
    </source>
</evidence>
<keyword evidence="1" id="KW-1133">Transmembrane helix</keyword>
<dbReference type="EMBL" id="JAKGAS010000002">
    <property type="protein sequence ID" value="MCF2947557.1"/>
    <property type="molecule type" value="Genomic_DNA"/>
</dbReference>
<accession>A0ABS9D6A5</accession>
<feature type="transmembrane region" description="Helical" evidence="1">
    <location>
        <begin position="580"/>
        <end position="600"/>
    </location>
</feature>
<protein>
    <recommendedName>
        <fullName evidence="4">SMODS and SLOG-associating 2TM effector domain-containing protein</fullName>
    </recommendedName>
</protein>
<evidence type="ECO:0008006" key="4">
    <source>
        <dbReference type="Google" id="ProtNLM"/>
    </source>
</evidence>
<keyword evidence="1" id="KW-0812">Transmembrane</keyword>
<proteinExistence type="predicted"/>
<name>A0ABS9D6A5_9ALTE</name>
<evidence type="ECO:0000256" key="1">
    <source>
        <dbReference type="SAM" id="Phobius"/>
    </source>
</evidence>
<reference evidence="2 3" key="1">
    <citation type="submission" date="2022-01" db="EMBL/GenBank/DDBJ databases">
        <title>Paraglaciecola sp. G1-23.</title>
        <authorList>
            <person name="Jin M.S."/>
            <person name="Han D.M."/>
            <person name="Kim H.M."/>
            <person name="Jeon C.O."/>
        </authorList>
    </citation>
    <scope>NUCLEOTIDE SEQUENCE [LARGE SCALE GENOMIC DNA]</scope>
    <source>
        <strain evidence="2 3">G1-23</strain>
    </source>
</reference>